<feature type="transmembrane region" description="Helical" evidence="5">
    <location>
        <begin position="192"/>
        <end position="210"/>
    </location>
</feature>
<feature type="transmembrane region" description="Helical" evidence="5">
    <location>
        <begin position="7"/>
        <end position="27"/>
    </location>
</feature>
<dbReference type="Proteomes" id="UP000469430">
    <property type="component" value="Unassembled WGS sequence"/>
</dbReference>
<accession>A0A6I4TT83</accession>
<sequence length="828" mass="87823">MLSFRKLDWLTVGPVAVALLGALFLGGSSAVPPFRTLLAEAIVFLAFAIVVLRRGLSVPGWAARMLVLLPMLVAFVQLMPVPPAIWRIASGGGAVAQGLELAGVSGWRPLTLDVEATVRSVLFMFTCVATFLSVLVLDRRERLGLVAAFILTALCSLLLAAAQKLTGSSSFYLFDGAVRGTFTGLFGNRNHHGDFLVMATAATVGMSLLTPDTRMRAILYGIAGLFAAAAIATMSRSAILLLVFAVAAILLMNLRVHRRAALLVGGGGLVALMLLFLSPVAQTALSRFGTEGGPLNRLVIWRESMVAVSEFLPMGGGLGTFPELYASIEQLDLVSPYFVNQAHNDLLQLLVEGGVIGGLVALALVVIVIWQIWLALRSGPDGALARLAAVCLAIPLLHSLVDYPLRTIALGVAAAMFAGMLFPSRDRATEDSPSPVVNWPLRAMPALIAAVLLCLTLQTGMAGLLLQRGDAERALQIMPYSSEAMTQIAVAQLGTDGDPQIAIAQAGYAVQLDPLDSTAWAMLSVARRGIDGEGGASDAALLQGAALGWRNRLVQALVFDRAVATGSADLAAQSADALLRQGVRSDLVISQIDALMVDEGFRNALAERLAVGPRWSNDFIGQLKTDDPRLAAAHLDLLTRLASKRGDTSGAILLPYARRTIAEGHASLLLQAWRTLHPDMGDDPSRGIVDGGFERLGKTEQPFGWLMHRDSAIAMEIRPADGGQELHVESYATDPTLVVSQLTLLPTGRYEIDYSTQGNARFQVRVNCIGGGARPVRGGVTDAQASGRVLFNVPVTRCQGQQIQFLLLPSPDTPVTGSLDRVAILPAS</sequence>
<feature type="transmembrane region" description="Helical" evidence="5">
    <location>
        <begin position="116"/>
        <end position="136"/>
    </location>
</feature>
<gene>
    <name evidence="7" type="ORF">GRI97_08895</name>
</gene>
<feature type="domain" description="O-antigen ligase-related" evidence="6">
    <location>
        <begin position="224"/>
        <end position="361"/>
    </location>
</feature>
<dbReference type="GO" id="GO:0016020">
    <property type="term" value="C:membrane"/>
    <property type="evidence" value="ECO:0007669"/>
    <property type="project" value="UniProtKB-SubCell"/>
</dbReference>
<evidence type="ECO:0000256" key="4">
    <source>
        <dbReference type="ARBA" id="ARBA00023136"/>
    </source>
</evidence>
<feature type="transmembrane region" description="Helical" evidence="5">
    <location>
        <begin position="407"/>
        <end position="424"/>
    </location>
</feature>
<feature type="transmembrane region" description="Helical" evidence="5">
    <location>
        <begin position="261"/>
        <end position="281"/>
    </location>
</feature>
<dbReference type="InterPro" id="IPR007016">
    <property type="entry name" value="O-antigen_ligase-rel_domated"/>
</dbReference>
<dbReference type="InterPro" id="IPR051533">
    <property type="entry name" value="WaaL-like"/>
</dbReference>
<evidence type="ECO:0000313" key="7">
    <source>
        <dbReference type="EMBL" id="MXO99104.1"/>
    </source>
</evidence>
<protein>
    <recommendedName>
        <fullName evidence="6">O-antigen ligase-related domain-containing protein</fullName>
    </recommendedName>
</protein>
<feature type="transmembrane region" description="Helical" evidence="5">
    <location>
        <begin position="33"/>
        <end position="52"/>
    </location>
</feature>
<feature type="transmembrane region" description="Helical" evidence="5">
    <location>
        <begin position="217"/>
        <end position="232"/>
    </location>
</feature>
<dbReference type="PANTHER" id="PTHR37422">
    <property type="entry name" value="TEICHURONIC ACID BIOSYNTHESIS PROTEIN TUAE"/>
    <property type="match status" value="1"/>
</dbReference>
<feature type="transmembrane region" description="Helical" evidence="5">
    <location>
        <begin position="383"/>
        <end position="401"/>
    </location>
</feature>
<reference evidence="7 8" key="1">
    <citation type="submission" date="2019-12" db="EMBL/GenBank/DDBJ databases">
        <title>Genomic-based taxomic classification of the family Erythrobacteraceae.</title>
        <authorList>
            <person name="Xu L."/>
        </authorList>
    </citation>
    <scope>NUCLEOTIDE SEQUENCE [LARGE SCALE GENOMIC DNA]</scope>
    <source>
        <strain evidence="7 8">S36</strain>
    </source>
</reference>
<organism evidence="7 8">
    <name type="scientific">Croceibacterium xixiisoli</name>
    <dbReference type="NCBI Taxonomy" id="1476466"/>
    <lineage>
        <taxon>Bacteria</taxon>
        <taxon>Pseudomonadati</taxon>
        <taxon>Pseudomonadota</taxon>
        <taxon>Alphaproteobacteria</taxon>
        <taxon>Sphingomonadales</taxon>
        <taxon>Erythrobacteraceae</taxon>
        <taxon>Croceibacterium</taxon>
    </lineage>
</organism>
<evidence type="ECO:0000256" key="3">
    <source>
        <dbReference type="ARBA" id="ARBA00022989"/>
    </source>
</evidence>
<evidence type="ECO:0000313" key="8">
    <source>
        <dbReference type="Proteomes" id="UP000469430"/>
    </source>
</evidence>
<feature type="transmembrane region" description="Helical" evidence="5">
    <location>
        <begin position="143"/>
        <end position="162"/>
    </location>
</feature>
<comment type="subcellular location">
    <subcellularLocation>
        <location evidence="1">Membrane</location>
        <topology evidence="1">Multi-pass membrane protein</topology>
    </subcellularLocation>
</comment>
<evidence type="ECO:0000256" key="1">
    <source>
        <dbReference type="ARBA" id="ARBA00004141"/>
    </source>
</evidence>
<dbReference type="PANTHER" id="PTHR37422:SF23">
    <property type="entry name" value="TEICHURONIC ACID BIOSYNTHESIS PROTEIN TUAE"/>
    <property type="match status" value="1"/>
</dbReference>
<keyword evidence="3 5" id="KW-1133">Transmembrane helix</keyword>
<keyword evidence="4 5" id="KW-0472">Membrane</keyword>
<keyword evidence="2 5" id="KW-0812">Transmembrane</keyword>
<evidence type="ECO:0000256" key="2">
    <source>
        <dbReference type="ARBA" id="ARBA00022692"/>
    </source>
</evidence>
<name>A0A6I4TT83_9SPHN</name>
<comment type="caution">
    <text evidence="7">The sequence shown here is derived from an EMBL/GenBank/DDBJ whole genome shotgun (WGS) entry which is preliminary data.</text>
</comment>
<evidence type="ECO:0000259" key="6">
    <source>
        <dbReference type="Pfam" id="PF04932"/>
    </source>
</evidence>
<feature type="transmembrane region" description="Helical" evidence="5">
    <location>
        <begin position="445"/>
        <end position="466"/>
    </location>
</feature>
<dbReference type="RefSeq" id="WP_161390680.1">
    <property type="nucleotide sequence ID" value="NZ_JBHSCP010000001.1"/>
</dbReference>
<dbReference type="Pfam" id="PF04932">
    <property type="entry name" value="Wzy_C"/>
    <property type="match status" value="1"/>
</dbReference>
<dbReference type="OrthoDB" id="7628239at2"/>
<dbReference type="EMBL" id="WTYJ01000001">
    <property type="protein sequence ID" value="MXO99104.1"/>
    <property type="molecule type" value="Genomic_DNA"/>
</dbReference>
<keyword evidence="8" id="KW-1185">Reference proteome</keyword>
<dbReference type="AlphaFoldDB" id="A0A6I4TT83"/>
<feature type="transmembrane region" description="Helical" evidence="5">
    <location>
        <begin position="355"/>
        <end position="376"/>
    </location>
</feature>
<proteinExistence type="predicted"/>
<feature type="transmembrane region" description="Helical" evidence="5">
    <location>
        <begin position="238"/>
        <end position="254"/>
    </location>
</feature>
<feature type="transmembrane region" description="Helical" evidence="5">
    <location>
        <begin position="61"/>
        <end position="79"/>
    </location>
</feature>
<evidence type="ECO:0000256" key="5">
    <source>
        <dbReference type="SAM" id="Phobius"/>
    </source>
</evidence>